<reference evidence="13" key="1">
    <citation type="submission" date="2023-01" db="EMBL/GenBank/DDBJ databases">
        <title>Whole genome sequence of Paucibacter sp. S2-9 isolated from pond sediment.</title>
        <authorList>
            <person name="Jung J.Y."/>
        </authorList>
    </citation>
    <scope>NUCLEOTIDE SEQUENCE</scope>
    <source>
        <strain evidence="13">S2-9</strain>
    </source>
</reference>
<dbReference type="InterPro" id="IPR050298">
    <property type="entry name" value="Gram-neg_bact_OMP"/>
</dbReference>
<evidence type="ECO:0000256" key="5">
    <source>
        <dbReference type="ARBA" id="ARBA00022692"/>
    </source>
</evidence>
<dbReference type="KEGG" id="pais:PFX98_23345"/>
<evidence type="ECO:0000256" key="10">
    <source>
        <dbReference type="ARBA" id="ARBA00023237"/>
    </source>
</evidence>
<evidence type="ECO:0000313" key="14">
    <source>
        <dbReference type="Proteomes" id="UP001177769"/>
    </source>
</evidence>
<evidence type="ECO:0000256" key="4">
    <source>
        <dbReference type="ARBA" id="ARBA00022452"/>
    </source>
</evidence>
<dbReference type="GO" id="GO:0046930">
    <property type="term" value="C:pore complex"/>
    <property type="evidence" value="ECO:0007669"/>
    <property type="project" value="UniProtKB-KW"/>
</dbReference>
<comment type="subunit">
    <text evidence="2">Homotrimer.</text>
</comment>
<keyword evidence="10" id="KW-0998">Cell outer membrane</keyword>
<dbReference type="RefSeq" id="WP_285232868.1">
    <property type="nucleotide sequence ID" value="NZ_CP116346.1"/>
</dbReference>
<evidence type="ECO:0000256" key="3">
    <source>
        <dbReference type="ARBA" id="ARBA00022448"/>
    </source>
</evidence>
<accession>A0AA95SL40</accession>
<dbReference type="InterPro" id="IPR033900">
    <property type="entry name" value="Gram_neg_porin_domain"/>
</dbReference>
<dbReference type="GO" id="GO:0006811">
    <property type="term" value="P:monoatomic ion transport"/>
    <property type="evidence" value="ECO:0007669"/>
    <property type="project" value="UniProtKB-KW"/>
</dbReference>
<evidence type="ECO:0000256" key="2">
    <source>
        <dbReference type="ARBA" id="ARBA00011233"/>
    </source>
</evidence>
<feature type="signal peptide" evidence="11">
    <location>
        <begin position="1"/>
        <end position="26"/>
    </location>
</feature>
<dbReference type="PANTHER" id="PTHR34501">
    <property type="entry name" value="PROTEIN YDDL-RELATED"/>
    <property type="match status" value="1"/>
</dbReference>
<dbReference type="InterPro" id="IPR002299">
    <property type="entry name" value="Porin_Neis"/>
</dbReference>
<feature type="chain" id="PRO_5041730517" evidence="11">
    <location>
        <begin position="27"/>
        <end position="342"/>
    </location>
</feature>
<keyword evidence="14" id="KW-1185">Reference proteome</keyword>
<dbReference type="PROSITE" id="PS51257">
    <property type="entry name" value="PROKAR_LIPOPROTEIN"/>
    <property type="match status" value="1"/>
</dbReference>
<evidence type="ECO:0000256" key="1">
    <source>
        <dbReference type="ARBA" id="ARBA00004571"/>
    </source>
</evidence>
<dbReference type="InterPro" id="IPR023614">
    <property type="entry name" value="Porin_dom_sf"/>
</dbReference>
<keyword evidence="9" id="KW-0472">Membrane</keyword>
<dbReference type="Proteomes" id="UP001177769">
    <property type="component" value="Chromosome"/>
</dbReference>
<protein>
    <submittedName>
        <fullName evidence="13">Porin</fullName>
    </submittedName>
</protein>
<dbReference type="GO" id="GO:0009279">
    <property type="term" value="C:cell outer membrane"/>
    <property type="evidence" value="ECO:0007669"/>
    <property type="project" value="UniProtKB-SubCell"/>
</dbReference>
<dbReference type="AlphaFoldDB" id="A0AA95SL40"/>
<evidence type="ECO:0000256" key="7">
    <source>
        <dbReference type="ARBA" id="ARBA00023065"/>
    </source>
</evidence>
<name>A0AA95SL40_9BURK</name>
<evidence type="ECO:0000256" key="8">
    <source>
        <dbReference type="ARBA" id="ARBA00023114"/>
    </source>
</evidence>
<organism evidence="13 14">
    <name type="scientific">Paucibacter sediminis</name>
    <dbReference type="NCBI Taxonomy" id="3019553"/>
    <lineage>
        <taxon>Bacteria</taxon>
        <taxon>Pseudomonadati</taxon>
        <taxon>Pseudomonadota</taxon>
        <taxon>Betaproteobacteria</taxon>
        <taxon>Burkholderiales</taxon>
        <taxon>Sphaerotilaceae</taxon>
        <taxon>Roseateles</taxon>
    </lineage>
</organism>
<evidence type="ECO:0000256" key="6">
    <source>
        <dbReference type="ARBA" id="ARBA00022729"/>
    </source>
</evidence>
<gene>
    <name evidence="13" type="ORF">PFX98_23345</name>
</gene>
<keyword evidence="5" id="KW-0812">Transmembrane</keyword>
<keyword evidence="4" id="KW-1134">Transmembrane beta strand</keyword>
<comment type="subcellular location">
    <subcellularLocation>
        <location evidence="1">Cell outer membrane</location>
        <topology evidence="1">Multi-pass membrane protein</topology>
    </subcellularLocation>
</comment>
<keyword evidence="8" id="KW-0626">Porin</keyword>
<dbReference type="GO" id="GO:0015288">
    <property type="term" value="F:porin activity"/>
    <property type="evidence" value="ECO:0007669"/>
    <property type="project" value="UniProtKB-KW"/>
</dbReference>
<keyword evidence="7" id="KW-0406">Ion transport</keyword>
<evidence type="ECO:0000256" key="11">
    <source>
        <dbReference type="SAM" id="SignalP"/>
    </source>
</evidence>
<keyword evidence="6 11" id="KW-0732">Signal</keyword>
<proteinExistence type="predicted"/>
<evidence type="ECO:0000259" key="12">
    <source>
        <dbReference type="Pfam" id="PF13609"/>
    </source>
</evidence>
<dbReference type="Gene3D" id="2.40.160.10">
    <property type="entry name" value="Porin"/>
    <property type="match status" value="1"/>
</dbReference>
<dbReference type="PANTHER" id="PTHR34501:SF9">
    <property type="entry name" value="MAJOR OUTER MEMBRANE PROTEIN P.IA"/>
    <property type="match status" value="1"/>
</dbReference>
<dbReference type="SUPFAM" id="SSF56935">
    <property type="entry name" value="Porins"/>
    <property type="match status" value="1"/>
</dbReference>
<dbReference type="EMBL" id="CP116346">
    <property type="protein sequence ID" value="WIT11783.1"/>
    <property type="molecule type" value="Genomic_DNA"/>
</dbReference>
<evidence type="ECO:0000256" key="9">
    <source>
        <dbReference type="ARBA" id="ARBA00023136"/>
    </source>
</evidence>
<feature type="domain" description="Porin" evidence="12">
    <location>
        <begin position="13"/>
        <end position="313"/>
    </location>
</feature>
<dbReference type="CDD" id="cd00342">
    <property type="entry name" value="gram_neg_porins"/>
    <property type="match status" value="1"/>
</dbReference>
<evidence type="ECO:0000313" key="13">
    <source>
        <dbReference type="EMBL" id="WIT11783.1"/>
    </source>
</evidence>
<dbReference type="Pfam" id="PF13609">
    <property type="entry name" value="Porin_4"/>
    <property type="match status" value="1"/>
</dbReference>
<dbReference type="PRINTS" id="PR00184">
    <property type="entry name" value="NEISSPPORIN"/>
</dbReference>
<sequence>MTPTKLFRRAPLALTLMGACTGAALAQSSVTVFGVLDLGVQRLTNGSKSVSLLSIDGMQTSRLGFRGTEDLGGGLSASFHLEGAIGPDTGAGGDWRRRATVSLASTTAGEVRLGRDYTPTFWNISRFNPFGTNGVGAASNLVYGFDGASGSAKTVVRSDNSVGYFLPGGLGGVYGQAMAAAGEGSTGKYLGMRLGYASGPLDVAVSVSDTTNTAAGDKFKVASLGASYALNELKLFGLLHTSKQASKKQSNWVLGATYAIGKGTLRASYVSAHLTNAAPATDYKGQQLALGYVYALSKRTSLYGTMSRVSNSATGKYLIPGGSSVAAGQGSRGTELGIYHSF</sequence>
<keyword evidence="3" id="KW-0813">Transport</keyword>